<dbReference type="PANTHER" id="PTHR22792">
    <property type="entry name" value="LUPUS LA PROTEIN-RELATED"/>
    <property type="match status" value="1"/>
</dbReference>
<evidence type="ECO:0000259" key="6">
    <source>
        <dbReference type="PROSITE" id="PS50102"/>
    </source>
</evidence>
<keyword evidence="3" id="KW-0539">Nucleus</keyword>
<evidence type="ECO:0000256" key="1">
    <source>
        <dbReference type="ARBA" id="ARBA00004123"/>
    </source>
</evidence>
<evidence type="ECO:0000256" key="2">
    <source>
        <dbReference type="ARBA" id="ARBA00022884"/>
    </source>
</evidence>
<gene>
    <name evidence="8" type="ORF">MAM1_0071d04176</name>
</gene>
<feature type="region of interest" description="Disordered" evidence="5">
    <location>
        <begin position="209"/>
        <end position="268"/>
    </location>
</feature>
<dbReference type="SUPFAM" id="SSF54928">
    <property type="entry name" value="RNA-binding domain, RBD"/>
    <property type="match status" value="1"/>
</dbReference>
<dbReference type="InterPro" id="IPR002344">
    <property type="entry name" value="Lupus_La"/>
</dbReference>
<dbReference type="Gene3D" id="1.10.10.10">
    <property type="entry name" value="Winged helix-like DNA-binding domain superfamily/Winged helix DNA-binding domain"/>
    <property type="match status" value="1"/>
</dbReference>
<dbReference type="InterPro" id="IPR036388">
    <property type="entry name" value="WH-like_DNA-bd_sf"/>
</dbReference>
<dbReference type="InterPro" id="IPR000504">
    <property type="entry name" value="RRM_dom"/>
</dbReference>
<dbReference type="GO" id="GO:1990904">
    <property type="term" value="C:ribonucleoprotein complex"/>
    <property type="evidence" value="ECO:0007669"/>
    <property type="project" value="InterPro"/>
</dbReference>
<dbReference type="GO" id="GO:0005634">
    <property type="term" value="C:nucleus"/>
    <property type="evidence" value="ECO:0007669"/>
    <property type="project" value="UniProtKB-SubCell"/>
</dbReference>
<dbReference type="SUPFAM" id="SSF46785">
    <property type="entry name" value="Winged helix' DNA-binding domain"/>
    <property type="match status" value="1"/>
</dbReference>
<keyword evidence="9" id="KW-1185">Reference proteome</keyword>
<dbReference type="SMART" id="SM00360">
    <property type="entry name" value="RRM"/>
    <property type="match status" value="1"/>
</dbReference>
<dbReference type="OrthoDB" id="439993at2759"/>
<comment type="subcellular location">
    <subcellularLocation>
        <location evidence="1">Nucleus</location>
    </subcellularLocation>
</comment>
<reference evidence="8" key="1">
    <citation type="submission" date="2014-09" db="EMBL/GenBank/DDBJ databases">
        <title>Draft genome sequence of an oleaginous Mucoromycotina fungus Mucor ambiguus NBRC6742.</title>
        <authorList>
            <person name="Takeda I."/>
            <person name="Yamane N."/>
            <person name="Morita T."/>
            <person name="Tamano K."/>
            <person name="Machida M."/>
            <person name="Baker S."/>
            <person name="Koike H."/>
        </authorList>
    </citation>
    <scope>NUCLEOTIDE SEQUENCE</scope>
    <source>
        <strain evidence="8">NBRC 6742</strain>
    </source>
</reference>
<dbReference type="PRINTS" id="PR00302">
    <property type="entry name" value="LUPUSLA"/>
</dbReference>
<dbReference type="GO" id="GO:0003729">
    <property type="term" value="F:mRNA binding"/>
    <property type="evidence" value="ECO:0007669"/>
    <property type="project" value="TreeGrafter"/>
</dbReference>
<evidence type="ECO:0000256" key="4">
    <source>
        <dbReference type="PROSITE-ProRule" id="PRU00332"/>
    </source>
</evidence>
<dbReference type="InterPro" id="IPR006630">
    <property type="entry name" value="La_HTH"/>
</dbReference>
<evidence type="ECO:0000256" key="5">
    <source>
        <dbReference type="SAM" id="MobiDB-lite"/>
    </source>
</evidence>
<feature type="domain" description="RRM" evidence="6">
    <location>
        <begin position="96"/>
        <end position="198"/>
    </location>
</feature>
<dbReference type="PROSITE" id="PS50961">
    <property type="entry name" value="HTH_LA"/>
    <property type="match status" value="1"/>
</dbReference>
<dbReference type="Gene3D" id="3.30.70.330">
    <property type="match status" value="1"/>
</dbReference>
<organism evidence="8">
    <name type="scientific">Mucor ambiguus</name>
    <dbReference type="NCBI Taxonomy" id="91626"/>
    <lineage>
        <taxon>Eukaryota</taxon>
        <taxon>Fungi</taxon>
        <taxon>Fungi incertae sedis</taxon>
        <taxon>Mucoromycota</taxon>
        <taxon>Mucoromycotina</taxon>
        <taxon>Mucoromycetes</taxon>
        <taxon>Mucorales</taxon>
        <taxon>Mucorineae</taxon>
        <taxon>Mucoraceae</taxon>
        <taxon>Mucor</taxon>
    </lineage>
</organism>
<dbReference type="GO" id="GO:0006396">
    <property type="term" value="P:RNA processing"/>
    <property type="evidence" value="ECO:0007669"/>
    <property type="project" value="InterPro"/>
</dbReference>
<dbReference type="PANTHER" id="PTHR22792:SF140">
    <property type="entry name" value="ACHILLES, ISOFORM A"/>
    <property type="match status" value="1"/>
</dbReference>
<dbReference type="InterPro" id="IPR036390">
    <property type="entry name" value="WH_DNA-bd_sf"/>
</dbReference>
<dbReference type="InterPro" id="IPR035979">
    <property type="entry name" value="RBD_domain_sf"/>
</dbReference>
<keyword evidence="2 4" id="KW-0694">RNA-binding</keyword>
<feature type="domain" description="HTH La-type RNA-binding" evidence="7">
    <location>
        <begin position="1"/>
        <end position="92"/>
    </location>
</feature>
<dbReference type="AlphaFoldDB" id="A0A0C9MNF3"/>
<accession>A0A0C9MNF3</accession>
<feature type="compositionally biased region" description="Basic and acidic residues" evidence="5">
    <location>
        <begin position="236"/>
        <end position="246"/>
    </location>
</feature>
<dbReference type="Pfam" id="PF05383">
    <property type="entry name" value="La"/>
    <property type="match status" value="1"/>
</dbReference>
<evidence type="ECO:0000313" key="9">
    <source>
        <dbReference type="Proteomes" id="UP000053815"/>
    </source>
</evidence>
<dbReference type="STRING" id="91626.A0A0C9MNF3"/>
<protein>
    <submittedName>
        <fullName evidence="8">La-motif domain-containing protein</fullName>
    </submittedName>
</protein>
<dbReference type="SMART" id="SM00715">
    <property type="entry name" value="LA"/>
    <property type="match status" value="1"/>
</dbReference>
<proteinExistence type="predicted"/>
<feature type="compositionally biased region" description="Low complexity" evidence="5">
    <location>
        <begin position="247"/>
        <end position="261"/>
    </location>
</feature>
<dbReference type="PROSITE" id="PS50102">
    <property type="entry name" value="RRM"/>
    <property type="match status" value="1"/>
</dbReference>
<dbReference type="Proteomes" id="UP000053815">
    <property type="component" value="Unassembled WGS sequence"/>
</dbReference>
<evidence type="ECO:0000256" key="3">
    <source>
        <dbReference type="ARBA" id="ARBA00023242"/>
    </source>
</evidence>
<dbReference type="InterPro" id="IPR012677">
    <property type="entry name" value="Nucleotide-bd_a/b_plait_sf"/>
</dbReference>
<name>A0A0C9MNF3_9FUNG</name>
<dbReference type="InterPro" id="IPR045180">
    <property type="entry name" value="La_dom_prot"/>
</dbReference>
<dbReference type="EMBL" id="DF836360">
    <property type="protein sequence ID" value="GAN04712.1"/>
    <property type="molecule type" value="Genomic_DNA"/>
</dbReference>
<evidence type="ECO:0000259" key="7">
    <source>
        <dbReference type="PROSITE" id="PS50961"/>
    </source>
</evidence>
<evidence type="ECO:0000313" key="8">
    <source>
        <dbReference type="EMBL" id="GAN04712.1"/>
    </source>
</evidence>
<dbReference type="CDD" id="cd12291">
    <property type="entry name" value="RRM1_La"/>
    <property type="match status" value="1"/>
</dbReference>
<sequence>MVATEAEKIRKQVNFYFSDSNLPYDKFLWTLRANTPEGWIPLETIASFKKMKMITEDFDTIVKALKEVESEIYQVDEEGKNIRRKSEVVQQNHVERSIYVKGLPLVDADAKDPIAELFKLQDKVDDFFSEKGYTVLCVRMKKNDEKPKKFKGSCYIEFSSPEEAKKVAEEATVEFDGNKLEILYKPRYHELKAEQYKDSPIRKHNKSFNAFKPNAQFTSNKRKNQGGFNNNNSKKTKTEEGEETKQEPVAAEAAAEAAPAAEEAKKEE</sequence>